<dbReference type="PROSITE" id="PS51379">
    <property type="entry name" value="4FE4S_FER_2"/>
    <property type="match status" value="4"/>
</dbReference>
<feature type="domain" description="4Fe-4S ferredoxin-type" evidence="7">
    <location>
        <begin position="75"/>
        <end position="104"/>
    </location>
</feature>
<dbReference type="GO" id="GO:0051539">
    <property type="term" value="F:4 iron, 4 sulfur cluster binding"/>
    <property type="evidence" value="ECO:0007669"/>
    <property type="project" value="UniProtKB-KW"/>
</dbReference>
<proteinExistence type="predicted"/>
<dbReference type="Pfam" id="PF12800">
    <property type="entry name" value="Fer4_4"/>
    <property type="match status" value="1"/>
</dbReference>
<keyword evidence="4" id="KW-0249">Electron transport</keyword>
<evidence type="ECO:0000313" key="8">
    <source>
        <dbReference type="EMBL" id="ETW94718.1"/>
    </source>
</evidence>
<dbReference type="Proteomes" id="UP000019141">
    <property type="component" value="Unassembled WGS sequence"/>
</dbReference>
<dbReference type="PROSITE" id="PS00198">
    <property type="entry name" value="4FE4S_FER_1"/>
    <property type="match status" value="1"/>
</dbReference>
<evidence type="ECO:0000313" key="9">
    <source>
        <dbReference type="Proteomes" id="UP000019141"/>
    </source>
</evidence>
<dbReference type="Pfam" id="PF13247">
    <property type="entry name" value="Fer4_11"/>
    <property type="match status" value="1"/>
</dbReference>
<protein>
    <submittedName>
        <fullName evidence="8">(Fe-S)-binding protein</fullName>
    </submittedName>
</protein>
<gene>
    <name evidence="8" type="ORF">ETSY1_33650</name>
</gene>
<evidence type="ECO:0000256" key="2">
    <source>
        <dbReference type="ARBA" id="ARBA00022485"/>
    </source>
</evidence>
<dbReference type="Gene3D" id="3.30.70.20">
    <property type="match status" value="2"/>
</dbReference>
<keyword evidence="3" id="KW-0479">Metal-binding</keyword>
<name>W4L9E6_ENTF1</name>
<keyword evidence="1" id="KW-0813">Transport</keyword>
<keyword evidence="5" id="KW-0408">Iron</keyword>
<sequence length="159" mass="17207">MKVLRITPNRCTGCMRCELACSYMQTETFQPSKSVIRISSFELHTSYAPYTCTQCAEAWCMVACPVEAITISPVGAKVVLEDVCVGCKLCTIACPYGTMFYDPETHKATKCNLCGGTPACADACPTDAIEYVETEQSDWLGAFAADRGSVQLVQLNAEG</sequence>
<evidence type="ECO:0000256" key="1">
    <source>
        <dbReference type="ARBA" id="ARBA00022448"/>
    </source>
</evidence>
<dbReference type="HOGENOM" id="CLU_043374_3_2_7"/>
<dbReference type="InterPro" id="IPR017900">
    <property type="entry name" value="4Fe4S_Fe_S_CS"/>
</dbReference>
<dbReference type="GO" id="GO:0046872">
    <property type="term" value="F:metal ion binding"/>
    <property type="evidence" value="ECO:0007669"/>
    <property type="project" value="UniProtKB-KW"/>
</dbReference>
<reference evidence="8 9" key="1">
    <citation type="journal article" date="2014" name="Nature">
        <title>An environmental bacterial taxon with a large and distinct metabolic repertoire.</title>
        <authorList>
            <person name="Wilson M.C."/>
            <person name="Mori T."/>
            <person name="Ruckert C."/>
            <person name="Uria A.R."/>
            <person name="Helf M.J."/>
            <person name="Takada K."/>
            <person name="Gernert C."/>
            <person name="Steffens U.A."/>
            <person name="Heycke N."/>
            <person name="Schmitt S."/>
            <person name="Rinke C."/>
            <person name="Helfrich E.J."/>
            <person name="Brachmann A.O."/>
            <person name="Gurgui C."/>
            <person name="Wakimoto T."/>
            <person name="Kracht M."/>
            <person name="Crusemann M."/>
            <person name="Hentschel U."/>
            <person name="Abe I."/>
            <person name="Matsunaga S."/>
            <person name="Kalinowski J."/>
            <person name="Takeyama H."/>
            <person name="Piel J."/>
        </authorList>
    </citation>
    <scope>NUCLEOTIDE SEQUENCE [LARGE SCALE GENOMIC DNA]</scope>
    <source>
        <strain evidence="9">TSY1</strain>
    </source>
</reference>
<feature type="domain" description="4Fe-4S ferredoxin-type" evidence="7">
    <location>
        <begin position="105"/>
        <end position="134"/>
    </location>
</feature>
<evidence type="ECO:0000256" key="6">
    <source>
        <dbReference type="ARBA" id="ARBA00023014"/>
    </source>
</evidence>
<feature type="domain" description="4Fe-4S ferredoxin-type" evidence="7">
    <location>
        <begin position="43"/>
        <end position="74"/>
    </location>
</feature>
<dbReference type="PANTHER" id="PTHR42859:SF10">
    <property type="entry name" value="DIMETHYLSULFOXIDE REDUCTASE CHAIN B"/>
    <property type="match status" value="1"/>
</dbReference>
<keyword evidence="6" id="KW-0411">Iron-sulfur</keyword>
<dbReference type="PANTHER" id="PTHR42859">
    <property type="entry name" value="OXIDOREDUCTASE"/>
    <property type="match status" value="1"/>
</dbReference>
<accession>W4L9E6</accession>
<dbReference type="InterPro" id="IPR050294">
    <property type="entry name" value="RnfB_subfamily"/>
</dbReference>
<dbReference type="CDD" id="cd10550">
    <property type="entry name" value="DMSOR_beta_like"/>
    <property type="match status" value="1"/>
</dbReference>
<feature type="domain" description="4Fe-4S ferredoxin-type" evidence="7">
    <location>
        <begin position="2"/>
        <end position="32"/>
    </location>
</feature>
<organism evidence="8 9">
    <name type="scientific">Entotheonella factor</name>
    <dbReference type="NCBI Taxonomy" id="1429438"/>
    <lineage>
        <taxon>Bacteria</taxon>
        <taxon>Pseudomonadati</taxon>
        <taxon>Nitrospinota/Tectimicrobiota group</taxon>
        <taxon>Candidatus Tectimicrobiota</taxon>
        <taxon>Candidatus Entotheonellia</taxon>
        <taxon>Candidatus Entotheonellales</taxon>
        <taxon>Candidatus Entotheonellaceae</taxon>
        <taxon>Candidatus Entotheonella</taxon>
    </lineage>
</organism>
<dbReference type="AlphaFoldDB" id="W4L9E6"/>
<keyword evidence="9" id="KW-1185">Reference proteome</keyword>
<keyword evidence="2" id="KW-0004">4Fe-4S</keyword>
<evidence type="ECO:0000256" key="5">
    <source>
        <dbReference type="ARBA" id="ARBA00023004"/>
    </source>
</evidence>
<dbReference type="SUPFAM" id="SSF54862">
    <property type="entry name" value="4Fe-4S ferredoxins"/>
    <property type="match status" value="1"/>
</dbReference>
<evidence type="ECO:0000256" key="4">
    <source>
        <dbReference type="ARBA" id="ARBA00022982"/>
    </source>
</evidence>
<evidence type="ECO:0000259" key="7">
    <source>
        <dbReference type="PROSITE" id="PS51379"/>
    </source>
</evidence>
<evidence type="ECO:0000256" key="3">
    <source>
        <dbReference type="ARBA" id="ARBA00022723"/>
    </source>
</evidence>
<comment type="caution">
    <text evidence="8">The sequence shown here is derived from an EMBL/GenBank/DDBJ whole genome shotgun (WGS) entry which is preliminary data.</text>
</comment>
<dbReference type="InterPro" id="IPR017896">
    <property type="entry name" value="4Fe4S_Fe-S-bd"/>
</dbReference>
<dbReference type="EMBL" id="AZHW01001020">
    <property type="protein sequence ID" value="ETW94718.1"/>
    <property type="molecule type" value="Genomic_DNA"/>
</dbReference>